<dbReference type="InterPro" id="IPR020904">
    <property type="entry name" value="Sc_DH/Rdtase_CS"/>
</dbReference>
<dbReference type="PANTHER" id="PTHR44229:SF4">
    <property type="entry name" value="15-HYDROXYPROSTAGLANDIN DEHYDROGENASE [NAD(+)]"/>
    <property type="match status" value="1"/>
</dbReference>
<gene>
    <name evidence="5" type="ORF">MYCFIDRAFT_152523</name>
</gene>
<dbReference type="Pfam" id="PF00106">
    <property type="entry name" value="adh_short"/>
    <property type="match status" value="1"/>
</dbReference>
<keyword evidence="2" id="KW-0521">NADP</keyword>
<dbReference type="VEuPathDB" id="FungiDB:MYCFIDRAFT_152523"/>
<dbReference type="Proteomes" id="UP000016932">
    <property type="component" value="Unassembled WGS sequence"/>
</dbReference>
<accession>M2ZZD2</accession>
<dbReference type="GO" id="GO:0005737">
    <property type="term" value="C:cytoplasm"/>
    <property type="evidence" value="ECO:0007669"/>
    <property type="project" value="TreeGrafter"/>
</dbReference>
<evidence type="ECO:0000256" key="4">
    <source>
        <dbReference type="RuleBase" id="RU000363"/>
    </source>
</evidence>
<evidence type="ECO:0000256" key="3">
    <source>
        <dbReference type="ARBA" id="ARBA00023002"/>
    </source>
</evidence>
<keyword evidence="6" id="KW-1185">Reference proteome</keyword>
<dbReference type="RefSeq" id="XP_007924888.1">
    <property type="nucleotide sequence ID" value="XM_007926697.1"/>
</dbReference>
<protein>
    <submittedName>
        <fullName evidence="5">Uncharacterized protein</fullName>
    </submittedName>
</protein>
<dbReference type="GeneID" id="19331614"/>
<dbReference type="InterPro" id="IPR002347">
    <property type="entry name" value="SDR_fam"/>
</dbReference>
<comment type="similarity">
    <text evidence="1 4">Belongs to the short-chain dehydrogenases/reductases (SDR) family.</text>
</comment>
<dbReference type="PANTHER" id="PTHR44229">
    <property type="entry name" value="15-HYDROXYPROSTAGLANDIN DEHYDROGENASE [NAD(+)]"/>
    <property type="match status" value="1"/>
</dbReference>
<evidence type="ECO:0000313" key="5">
    <source>
        <dbReference type="EMBL" id="EME84264.1"/>
    </source>
</evidence>
<dbReference type="PRINTS" id="PR00081">
    <property type="entry name" value="GDHRDH"/>
</dbReference>
<evidence type="ECO:0000313" key="6">
    <source>
        <dbReference type="Proteomes" id="UP000016932"/>
    </source>
</evidence>
<dbReference type="HOGENOM" id="CLU_010194_13_2_1"/>
<name>M2ZZD2_PSEFD</name>
<reference evidence="5 6" key="1">
    <citation type="journal article" date="2012" name="PLoS Pathog.">
        <title>Diverse lifestyles and strategies of plant pathogenesis encoded in the genomes of eighteen Dothideomycetes fungi.</title>
        <authorList>
            <person name="Ohm R.A."/>
            <person name="Feau N."/>
            <person name="Henrissat B."/>
            <person name="Schoch C.L."/>
            <person name="Horwitz B.A."/>
            <person name="Barry K.W."/>
            <person name="Condon B.J."/>
            <person name="Copeland A.C."/>
            <person name="Dhillon B."/>
            <person name="Glaser F."/>
            <person name="Hesse C.N."/>
            <person name="Kosti I."/>
            <person name="LaButti K."/>
            <person name="Lindquist E.A."/>
            <person name="Lucas S."/>
            <person name="Salamov A.A."/>
            <person name="Bradshaw R.E."/>
            <person name="Ciuffetti L."/>
            <person name="Hamelin R.C."/>
            <person name="Kema G.H.J."/>
            <person name="Lawrence C."/>
            <person name="Scott J.A."/>
            <person name="Spatafora J.W."/>
            <person name="Turgeon B.G."/>
            <person name="de Wit P.J.G.M."/>
            <person name="Zhong S."/>
            <person name="Goodwin S.B."/>
            <person name="Grigoriev I.V."/>
        </authorList>
    </citation>
    <scope>NUCLEOTIDE SEQUENCE [LARGE SCALE GENOMIC DNA]</scope>
    <source>
        <strain evidence="5 6">CIRAD86</strain>
    </source>
</reference>
<dbReference type="KEGG" id="pfj:MYCFIDRAFT_152523"/>
<dbReference type="EMBL" id="KB446557">
    <property type="protein sequence ID" value="EME84264.1"/>
    <property type="molecule type" value="Genomic_DNA"/>
</dbReference>
<keyword evidence="3" id="KW-0560">Oxidoreductase</keyword>
<dbReference type="Gene3D" id="3.40.50.720">
    <property type="entry name" value="NAD(P)-binding Rossmann-like Domain"/>
    <property type="match status" value="1"/>
</dbReference>
<evidence type="ECO:0000256" key="2">
    <source>
        <dbReference type="ARBA" id="ARBA00022857"/>
    </source>
</evidence>
<dbReference type="OrthoDB" id="5296at2759"/>
<dbReference type="PRINTS" id="PR00080">
    <property type="entry name" value="SDRFAMILY"/>
</dbReference>
<dbReference type="SUPFAM" id="SSF51735">
    <property type="entry name" value="NAD(P)-binding Rossmann-fold domains"/>
    <property type="match status" value="1"/>
</dbReference>
<dbReference type="InterPro" id="IPR036291">
    <property type="entry name" value="NAD(P)-bd_dom_sf"/>
</dbReference>
<sequence>MAFLSVEGKTALITGGGSGICLDLTKKILHRGGNVVIADLQLTPEAEKLVSEWKEQRVVFLKSDVTDWKQLQAAFDLAMRQFKRLDIVVPGAGVFEPDWTNFWEFNAGKDTNETSSYKVFDINLAHPVRATQLAIDYFLRQKLERGAVCLIASIAAQMTVFPVPLYCASKHAIAAFTRSLALLEPMKGIRVNAVAPGIVETPLWPKDRLDWVDDEKDKWVTKHQVTEVMLDLITHPENVGGTVLEVLAEKVRKVEGLNDPGPQGPGCTLNKIGVAFEDVPKKIEKNFGK</sequence>
<dbReference type="GO" id="GO:0016616">
    <property type="term" value="F:oxidoreductase activity, acting on the CH-OH group of donors, NAD or NADP as acceptor"/>
    <property type="evidence" value="ECO:0007669"/>
    <property type="project" value="TreeGrafter"/>
</dbReference>
<proteinExistence type="inferred from homology"/>
<dbReference type="eggNOG" id="KOG4169">
    <property type="taxonomic scope" value="Eukaryota"/>
</dbReference>
<organism evidence="5 6">
    <name type="scientific">Pseudocercospora fijiensis (strain CIRAD86)</name>
    <name type="common">Black leaf streak disease fungus</name>
    <name type="synonym">Mycosphaerella fijiensis</name>
    <dbReference type="NCBI Taxonomy" id="383855"/>
    <lineage>
        <taxon>Eukaryota</taxon>
        <taxon>Fungi</taxon>
        <taxon>Dikarya</taxon>
        <taxon>Ascomycota</taxon>
        <taxon>Pezizomycotina</taxon>
        <taxon>Dothideomycetes</taxon>
        <taxon>Dothideomycetidae</taxon>
        <taxon>Mycosphaerellales</taxon>
        <taxon>Mycosphaerellaceae</taxon>
        <taxon>Pseudocercospora</taxon>
    </lineage>
</organism>
<evidence type="ECO:0000256" key="1">
    <source>
        <dbReference type="ARBA" id="ARBA00006484"/>
    </source>
</evidence>
<dbReference type="AlphaFoldDB" id="M2ZZD2"/>
<dbReference type="PROSITE" id="PS00061">
    <property type="entry name" value="ADH_SHORT"/>
    <property type="match status" value="1"/>
</dbReference>